<sequence length="149" mass="16933">MVKKHGLYQISLKLILKNRKGQILALGGLDNGSYAGLYDFPGGRINDKEFRKPLTEILKREVTEEIGKIKYDLNEKPVAVGRHLLRASISGSKKDAYVLYLFFEGMYKGGKITISNEHKSCEWLNLKSNNLSKYFSSGNLEGIRMYLLK</sequence>
<proteinExistence type="predicted"/>
<gene>
    <name evidence="2" type="ORF">COY66_00730</name>
</gene>
<protein>
    <recommendedName>
        <fullName evidence="1">Nudix hydrolase domain-containing protein</fullName>
    </recommendedName>
</protein>
<feature type="domain" description="Nudix hydrolase" evidence="1">
    <location>
        <begin position="13"/>
        <end position="129"/>
    </location>
</feature>
<dbReference type="InterPro" id="IPR000086">
    <property type="entry name" value="NUDIX_hydrolase_dom"/>
</dbReference>
<dbReference type="SUPFAM" id="SSF55811">
    <property type="entry name" value="Nudix"/>
    <property type="match status" value="1"/>
</dbReference>
<dbReference type="AlphaFoldDB" id="A0A2M7RKB6"/>
<evidence type="ECO:0000259" key="1">
    <source>
        <dbReference type="Pfam" id="PF00293"/>
    </source>
</evidence>
<dbReference type="Proteomes" id="UP000230779">
    <property type="component" value="Unassembled WGS sequence"/>
</dbReference>
<evidence type="ECO:0000313" key="3">
    <source>
        <dbReference type="Proteomes" id="UP000230779"/>
    </source>
</evidence>
<dbReference type="EMBL" id="PFMD01000008">
    <property type="protein sequence ID" value="PIY97205.1"/>
    <property type="molecule type" value="Genomic_DNA"/>
</dbReference>
<evidence type="ECO:0000313" key="2">
    <source>
        <dbReference type="EMBL" id="PIY97205.1"/>
    </source>
</evidence>
<dbReference type="InterPro" id="IPR015797">
    <property type="entry name" value="NUDIX_hydrolase-like_dom_sf"/>
</dbReference>
<comment type="caution">
    <text evidence="2">The sequence shown here is derived from an EMBL/GenBank/DDBJ whole genome shotgun (WGS) entry which is preliminary data.</text>
</comment>
<accession>A0A2M7RKB6</accession>
<dbReference type="Gene3D" id="3.90.79.10">
    <property type="entry name" value="Nucleoside Triphosphate Pyrophosphohydrolase"/>
    <property type="match status" value="1"/>
</dbReference>
<organism evidence="2 3">
    <name type="scientific">Candidatus Kerfeldbacteria bacterium CG_4_10_14_0_8_um_filter_42_10</name>
    <dbReference type="NCBI Taxonomy" id="2014248"/>
    <lineage>
        <taxon>Bacteria</taxon>
        <taxon>Candidatus Kerfeldiibacteriota</taxon>
    </lineage>
</organism>
<dbReference type="Pfam" id="PF00293">
    <property type="entry name" value="NUDIX"/>
    <property type="match status" value="1"/>
</dbReference>
<name>A0A2M7RKB6_9BACT</name>
<reference evidence="2 3" key="1">
    <citation type="submission" date="2017-09" db="EMBL/GenBank/DDBJ databases">
        <title>Depth-based differentiation of microbial function through sediment-hosted aquifers and enrichment of novel symbionts in the deep terrestrial subsurface.</title>
        <authorList>
            <person name="Probst A.J."/>
            <person name="Ladd B."/>
            <person name="Jarett J.K."/>
            <person name="Geller-Mcgrath D.E."/>
            <person name="Sieber C.M."/>
            <person name="Emerson J.B."/>
            <person name="Anantharaman K."/>
            <person name="Thomas B.C."/>
            <person name="Malmstrom R."/>
            <person name="Stieglmeier M."/>
            <person name="Klingl A."/>
            <person name="Woyke T."/>
            <person name="Ryan C.M."/>
            <person name="Banfield J.F."/>
        </authorList>
    </citation>
    <scope>NUCLEOTIDE SEQUENCE [LARGE SCALE GENOMIC DNA]</scope>
    <source>
        <strain evidence="2">CG_4_10_14_0_8_um_filter_42_10</strain>
    </source>
</reference>